<comment type="similarity">
    <text evidence="1">Belongs to the sigma-70 factor family. ECF subfamily.</text>
</comment>
<name>A0A1E3AT87_9FIRM</name>
<evidence type="ECO:0000313" key="7">
    <source>
        <dbReference type="EMBL" id="ODM07289.1"/>
    </source>
</evidence>
<feature type="domain" description="RNA polymerase sigma-70 region 2" evidence="5">
    <location>
        <begin position="23"/>
        <end position="88"/>
    </location>
</feature>
<keyword evidence="2" id="KW-0805">Transcription regulation</keyword>
<dbReference type="PANTHER" id="PTHR43133:SF51">
    <property type="entry name" value="RNA POLYMERASE SIGMA FACTOR"/>
    <property type="match status" value="1"/>
</dbReference>
<accession>A0A1E3AT87</accession>
<dbReference type="Proteomes" id="UP000095003">
    <property type="component" value="Unassembled WGS sequence"/>
</dbReference>
<dbReference type="GO" id="GO:0006352">
    <property type="term" value="P:DNA-templated transcription initiation"/>
    <property type="evidence" value="ECO:0007669"/>
    <property type="project" value="InterPro"/>
</dbReference>
<dbReference type="PANTHER" id="PTHR43133">
    <property type="entry name" value="RNA POLYMERASE ECF-TYPE SIGMA FACTO"/>
    <property type="match status" value="1"/>
</dbReference>
<sequence length="171" mass="20393">MELEILVRKAKRGDKDAFLELMLSHKEYLYRTAYLYTRNQELACDAVQECIIKSMESIDKLKKPEFFKSWITRILINCALGELRKNKKYVQEPEWDTAERAAEETLSREEKMDLYQAIDRLDYPYKVIIIQKYFFDYKLQEIAALLDMPLGTVKVYHSRAKEKLKNYLTAE</sequence>
<dbReference type="InterPro" id="IPR039425">
    <property type="entry name" value="RNA_pol_sigma-70-like"/>
</dbReference>
<dbReference type="Proteomes" id="UP000094271">
    <property type="component" value="Unassembled WGS sequence"/>
</dbReference>
<dbReference type="EMBL" id="MCGH01000002">
    <property type="protein sequence ID" value="ODM07289.1"/>
    <property type="molecule type" value="Genomic_DNA"/>
</dbReference>
<dbReference type="InterPro" id="IPR014284">
    <property type="entry name" value="RNA_pol_sigma-70_dom"/>
</dbReference>
<evidence type="ECO:0000259" key="5">
    <source>
        <dbReference type="Pfam" id="PF04542"/>
    </source>
</evidence>
<comment type="caution">
    <text evidence="8">The sequence shown here is derived from an EMBL/GenBank/DDBJ whole genome shotgun (WGS) entry which is preliminary data.</text>
</comment>
<reference evidence="10 12" key="1">
    <citation type="submission" date="2016-07" db="EMBL/GenBank/DDBJ databases">
        <title>Characterization of isolates of Eisenbergiella tayi derived from blood cultures, using whole genome sequencing.</title>
        <authorList>
            <person name="Burdz T."/>
            <person name="Wiebe D."/>
            <person name="Huynh C."/>
            <person name="Bernard K."/>
        </authorList>
    </citation>
    <scope>NUCLEOTIDE SEQUENCE [LARGE SCALE GENOMIC DNA]</scope>
    <source>
        <strain evidence="7 10">NML 110608</strain>
        <strain evidence="8 12">NML 120489</strain>
    </source>
</reference>
<evidence type="ECO:0000313" key="12">
    <source>
        <dbReference type="Proteomes" id="UP000095003"/>
    </source>
</evidence>
<dbReference type="SUPFAM" id="SSF88659">
    <property type="entry name" value="Sigma3 and sigma4 domains of RNA polymerase sigma factors"/>
    <property type="match status" value="1"/>
</dbReference>
<proteinExistence type="inferred from homology"/>
<organism evidence="8 12">
    <name type="scientific">Eisenbergiella tayi</name>
    <dbReference type="NCBI Taxonomy" id="1432052"/>
    <lineage>
        <taxon>Bacteria</taxon>
        <taxon>Bacillati</taxon>
        <taxon>Bacillota</taxon>
        <taxon>Clostridia</taxon>
        <taxon>Lachnospirales</taxon>
        <taxon>Lachnospiraceae</taxon>
        <taxon>Eisenbergiella</taxon>
    </lineage>
</organism>
<dbReference type="Proteomes" id="UP000094067">
    <property type="component" value="Unassembled WGS sequence"/>
</dbReference>
<dbReference type="RefSeq" id="WP_044973297.1">
    <property type="nucleotide sequence ID" value="NZ_DAWDRA010000400.1"/>
</dbReference>
<dbReference type="Gene3D" id="1.10.10.10">
    <property type="entry name" value="Winged helix-like DNA-binding domain superfamily/Winged helix DNA-binding domain"/>
    <property type="match status" value="1"/>
</dbReference>
<dbReference type="AlphaFoldDB" id="A0A1E3AT87"/>
<evidence type="ECO:0000313" key="9">
    <source>
        <dbReference type="EMBL" id="ODR55049.1"/>
    </source>
</evidence>
<dbReference type="OrthoDB" id="9782703at2"/>
<dbReference type="InterPro" id="IPR013249">
    <property type="entry name" value="RNA_pol_sigma70_r4_t2"/>
</dbReference>
<dbReference type="Pfam" id="PF04542">
    <property type="entry name" value="Sigma70_r2"/>
    <property type="match status" value="1"/>
</dbReference>
<dbReference type="Pfam" id="PF08281">
    <property type="entry name" value="Sigma70_r4_2"/>
    <property type="match status" value="1"/>
</dbReference>
<protein>
    <submittedName>
        <fullName evidence="8">RNA polymerase sigma factor SigV</fullName>
    </submittedName>
</protein>
<dbReference type="GeneID" id="93304131"/>
<dbReference type="GO" id="GO:0003677">
    <property type="term" value="F:DNA binding"/>
    <property type="evidence" value="ECO:0007669"/>
    <property type="project" value="InterPro"/>
</dbReference>
<dbReference type="PATRIC" id="fig|1432052.3.peg.2793"/>
<evidence type="ECO:0000313" key="11">
    <source>
        <dbReference type="Proteomes" id="UP000094271"/>
    </source>
</evidence>
<evidence type="ECO:0000259" key="6">
    <source>
        <dbReference type="Pfam" id="PF08281"/>
    </source>
</evidence>
<dbReference type="InterPro" id="IPR013324">
    <property type="entry name" value="RNA_pol_sigma_r3/r4-like"/>
</dbReference>
<evidence type="ECO:0000313" key="8">
    <source>
        <dbReference type="EMBL" id="ODM11917.1"/>
    </source>
</evidence>
<evidence type="ECO:0000256" key="4">
    <source>
        <dbReference type="ARBA" id="ARBA00023163"/>
    </source>
</evidence>
<gene>
    <name evidence="8" type="primary">sigV_2</name>
    <name evidence="7" type="synonym">sigV_3</name>
    <name evidence="8" type="ORF">BEH84_02532</name>
    <name evidence="9" type="ORF">BEI59_03755</name>
    <name evidence="7" type="ORF">BEI61_03179</name>
</gene>
<dbReference type="GO" id="GO:0016987">
    <property type="term" value="F:sigma factor activity"/>
    <property type="evidence" value="ECO:0007669"/>
    <property type="project" value="UniProtKB-KW"/>
</dbReference>
<dbReference type="Gene3D" id="1.10.1740.10">
    <property type="match status" value="1"/>
</dbReference>
<feature type="domain" description="RNA polymerase sigma factor 70 region 4 type 2" evidence="6">
    <location>
        <begin position="112"/>
        <end position="164"/>
    </location>
</feature>
<keyword evidence="4" id="KW-0804">Transcription</keyword>
<dbReference type="InterPro" id="IPR007627">
    <property type="entry name" value="RNA_pol_sigma70_r2"/>
</dbReference>
<reference evidence="9 11" key="2">
    <citation type="submission" date="2016-08" db="EMBL/GenBank/DDBJ databases">
        <authorList>
            <person name="Seilhamer J.J."/>
        </authorList>
    </citation>
    <scope>NUCLEOTIDE SEQUENCE [LARGE SCALE GENOMIC DNA]</scope>
    <source>
        <strain evidence="9 11">NML150140-1</strain>
    </source>
</reference>
<dbReference type="CDD" id="cd06171">
    <property type="entry name" value="Sigma70_r4"/>
    <property type="match status" value="1"/>
</dbReference>
<evidence type="ECO:0000313" key="10">
    <source>
        <dbReference type="Proteomes" id="UP000094067"/>
    </source>
</evidence>
<dbReference type="NCBIfam" id="TIGR02937">
    <property type="entry name" value="sigma70-ECF"/>
    <property type="match status" value="1"/>
</dbReference>
<dbReference type="EMBL" id="MCGI01000002">
    <property type="protein sequence ID" value="ODM11917.1"/>
    <property type="molecule type" value="Genomic_DNA"/>
</dbReference>
<evidence type="ECO:0000256" key="3">
    <source>
        <dbReference type="ARBA" id="ARBA00023082"/>
    </source>
</evidence>
<keyword evidence="3" id="KW-0731">Sigma factor</keyword>
<dbReference type="SUPFAM" id="SSF88946">
    <property type="entry name" value="Sigma2 domain of RNA polymerase sigma factors"/>
    <property type="match status" value="1"/>
</dbReference>
<evidence type="ECO:0000256" key="2">
    <source>
        <dbReference type="ARBA" id="ARBA00023015"/>
    </source>
</evidence>
<dbReference type="EMBL" id="MEHA01000002">
    <property type="protein sequence ID" value="ODR55049.1"/>
    <property type="molecule type" value="Genomic_DNA"/>
</dbReference>
<dbReference type="InterPro" id="IPR036388">
    <property type="entry name" value="WH-like_DNA-bd_sf"/>
</dbReference>
<evidence type="ECO:0000256" key="1">
    <source>
        <dbReference type="ARBA" id="ARBA00010641"/>
    </source>
</evidence>
<dbReference type="InterPro" id="IPR013325">
    <property type="entry name" value="RNA_pol_sigma_r2"/>
</dbReference>